<comment type="caution">
    <text evidence="9">The sequence shown here is derived from an EMBL/GenBank/DDBJ whole genome shotgun (WGS) entry which is preliminary data.</text>
</comment>
<evidence type="ECO:0000256" key="7">
    <source>
        <dbReference type="ARBA" id="ARBA00023136"/>
    </source>
</evidence>
<keyword evidence="7 8" id="KW-0472">Membrane</keyword>
<evidence type="ECO:0000256" key="2">
    <source>
        <dbReference type="ARBA" id="ARBA00022475"/>
    </source>
</evidence>
<dbReference type="EMBL" id="JAACAK010000096">
    <property type="protein sequence ID" value="NIR75802.1"/>
    <property type="molecule type" value="Genomic_DNA"/>
</dbReference>
<evidence type="ECO:0000256" key="4">
    <source>
        <dbReference type="ARBA" id="ARBA00022692"/>
    </source>
</evidence>
<accession>A0AAE4ZAX7</accession>
<evidence type="ECO:0000313" key="9">
    <source>
        <dbReference type="EMBL" id="NIR75802.1"/>
    </source>
</evidence>
<dbReference type="GO" id="GO:0005886">
    <property type="term" value="C:plasma membrane"/>
    <property type="evidence" value="ECO:0007669"/>
    <property type="project" value="UniProtKB-SubCell"/>
</dbReference>
<evidence type="ECO:0000256" key="5">
    <source>
        <dbReference type="ARBA" id="ARBA00022801"/>
    </source>
</evidence>
<evidence type="ECO:0000256" key="3">
    <source>
        <dbReference type="ARBA" id="ARBA00022670"/>
    </source>
</evidence>
<feature type="transmembrane region" description="Helical" evidence="8">
    <location>
        <begin position="6"/>
        <end position="25"/>
    </location>
</feature>
<evidence type="ECO:0000256" key="1">
    <source>
        <dbReference type="ARBA" id="ARBA00004651"/>
    </source>
</evidence>
<keyword evidence="3" id="KW-0645">Protease</keyword>
<gene>
    <name evidence="9" type="ORF">GWO12_11935</name>
</gene>
<reference evidence="9 10" key="1">
    <citation type="submission" date="2020-01" db="EMBL/GenBank/DDBJ databases">
        <title>Genomes assembled from Gulf of Kutch pelagic sediment metagenomes.</title>
        <authorList>
            <person name="Chandrashekar M."/>
            <person name="Mahajan M.S."/>
            <person name="Dave K.J."/>
            <person name="Vatsa P."/>
            <person name="Nathani N.M."/>
        </authorList>
    </citation>
    <scope>NUCLEOTIDE SEQUENCE [LARGE SCALE GENOMIC DNA]</scope>
    <source>
        <strain evidence="9">KS3-K002</strain>
    </source>
</reference>
<keyword evidence="2" id="KW-1003">Cell membrane</keyword>
<feature type="transmembrane region" description="Helical" evidence="8">
    <location>
        <begin position="104"/>
        <end position="127"/>
    </location>
</feature>
<evidence type="ECO:0008006" key="11">
    <source>
        <dbReference type="Google" id="ProtNLM"/>
    </source>
</evidence>
<dbReference type="InterPro" id="IPR019127">
    <property type="entry name" value="Exosortase"/>
</dbReference>
<dbReference type="Pfam" id="PF09721">
    <property type="entry name" value="Exosortase_EpsH"/>
    <property type="match status" value="1"/>
</dbReference>
<proteinExistence type="predicted"/>
<name>A0AAE4ZAX7_9BACT</name>
<sequence length="171" mass="18172">MLSRAAGLRFVSIVATFAVGVAVGFRDEFVGPLLLPLRVLTARAVLVIVQGAGIDAFRDVSALYGPGGFAYQISRGCLGLVPVAFLVVGVLAYPGERRRKLQALAVGVPALFALNLARLVHLFYLGVYRPDLFSLAHQLFWQAGIVAAVFLVWVAAIGYLETNGRPSTSAG</sequence>
<evidence type="ECO:0000313" key="10">
    <source>
        <dbReference type="Proteomes" id="UP000702544"/>
    </source>
</evidence>
<dbReference type="InterPro" id="IPR026392">
    <property type="entry name" value="Exo/Archaeosortase_dom"/>
</dbReference>
<protein>
    <recommendedName>
        <fullName evidence="11">Exosortase H</fullName>
    </recommendedName>
</protein>
<dbReference type="NCBIfam" id="TIGR04178">
    <property type="entry name" value="exo_archaeo"/>
    <property type="match status" value="1"/>
</dbReference>
<keyword evidence="4 8" id="KW-0812">Transmembrane</keyword>
<feature type="transmembrane region" description="Helical" evidence="8">
    <location>
        <begin position="139"/>
        <end position="160"/>
    </location>
</feature>
<evidence type="ECO:0000256" key="6">
    <source>
        <dbReference type="ARBA" id="ARBA00022989"/>
    </source>
</evidence>
<dbReference type="AlphaFoldDB" id="A0AAE4ZAX7"/>
<keyword evidence="6 8" id="KW-1133">Transmembrane helix</keyword>
<evidence type="ECO:0000256" key="8">
    <source>
        <dbReference type="SAM" id="Phobius"/>
    </source>
</evidence>
<comment type="subcellular location">
    <subcellularLocation>
        <location evidence="1">Cell membrane</location>
        <topology evidence="1">Multi-pass membrane protein</topology>
    </subcellularLocation>
</comment>
<keyword evidence="5" id="KW-0378">Hydrolase</keyword>
<feature type="transmembrane region" description="Helical" evidence="8">
    <location>
        <begin position="69"/>
        <end position="92"/>
    </location>
</feature>
<dbReference type="GO" id="GO:0008233">
    <property type="term" value="F:peptidase activity"/>
    <property type="evidence" value="ECO:0007669"/>
    <property type="project" value="UniProtKB-KW"/>
</dbReference>
<dbReference type="Proteomes" id="UP000702544">
    <property type="component" value="Unassembled WGS sequence"/>
</dbReference>
<organism evidence="9 10">
    <name type="scientific">Candidatus Kutchimonas denitrificans</name>
    <dbReference type="NCBI Taxonomy" id="3056748"/>
    <lineage>
        <taxon>Bacteria</taxon>
        <taxon>Pseudomonadati</taxon>
        <taxon>Gemmatimonadota</taxon>
        <taxon>Gemmatimonadia</taxon>
        <taxon>Candidatus Palauibacterales</taxon>
        <taxon>Candidatus Palauibacteraceae</taxon>
        <taxon>Candidatus Kutchimonas</taxon>
    </lineage>
</organism>
<dbReference type="GO" id="GO:0006508">
    <property type="term" value="P:proteolysis"/>
    <property type="evidence" value="ECO:0007669"/>
    <property type="project" value="UniProtKB-KW"/>
</dbReference>